<gene>
    <name evidence="4" type="ORF">HNR39_002616</name>
</gene>
<dbReference type="InterPro" id="IPR035421">
    <property type="entry name" value="Terminase_6C"/>
</dbReference>
<evidence type="ECO:0000256" key="2">
    <source>
        <dbReference type="SAM" id="MobiDB-lite"/>
    </source>
</evidence>
<keyword evidence="1" id="KW-1188">Viral release from host cell</keyword>
<accession>A0A840RVT1</accession>
<dbReference type="Proteomes" id="UP000571084">
    <property type="component" value="Unassembled WGS sequence"/>
</dbReference>
<proteinExistence type="predicted"/>
<keyword evidence="5" id="KW-1185">Reference proteome</keyword>
<dbReference type="Pfam" id="PF17289">
    <property type="entry name" value="Terminase_6C"/>
    <property type="match status" value="1"/>
</dbReference>
<dbReference type="AlphaFoldDB" id="A0A840RVT1"/>
<comment type="caution">
    <text evidence="4">The sequence shown here is derived from an EMBL/GenBank/DDBJ whole genome shotgun (WGS) entry which is preliminary data.</text>
</comment>
<sequence>MTTDLLTEAAQILKELESRKKRNSIDQYFPESGLLRRELYKKHMEFFAAGKDHSERCALCANRIGKTTTMGGYEVALHMTGQYPDWWPGRRFDRPTQWWIGGDTTTTVRDILQLTLLGPVGDFGTGLIRGDLLIDTTNKRGLADAVENFYVRHKSGGKSFGQFKSYDQERVAWQGTAKDGVWLDEEPPMPIYSEANMRTMTTGGMMLSTYTPVEGMGEVTQSFLDVDKPEDKFLLLAGWDDVPHLTDEMKKRYMLSVPIHEREARTTGIPTIGSGKIYSVKTDDLLCDPFKLPEHWPKGYAIDVGWNKTAALWGALDRDSDTLYLYSEHYMGEASPAAHSSAVKGRGEMMGFIDPASRGRSQHDGSQLLQMYRNEGLTLLLADNAVEAGIFDVYQRMISGRIRIFRSLMNLQKELPMYRRDAHGKIVKQNDHLLDTLRYLVRAIPQLGYAISSNQGNHATTSGGVTYRTSRPQKAYR</sequence>
<dbReference type="Gene3D" id="3.30.420.280">
    <property type="match status" value="1"/>
</dbReference>
<dbReference type="Pfam" id="PF03237">
    <property type="entry name" value="Terminase_6N"/>
    <property type="match status" value="1"/>
</dbReference>
<dbReference type="Gene3D" id="3.40.50.300">
    <property type="entry name" value="P-loop containing nucleotide triphosphate hydrolases"/>
    <property type="match status" value="1"/>
</dbReference>
<dbReference type="InterPro" id="IPR027417">
    <property type="entry name" value="P-loop_NTPase"/>
</dbReference>
<evidence type="ECO:0000313" key="5">
    <source>
        <dbReference type="Proteomes" id="UP000571084"/>
    </source>
</evidence>
<protein>
    <submittedName>
        <fullName evidence="4">Phage terminase large subunit-like protein</fullName>
    </submittedName>
</protein>
<dbReference type="EMBL" id="JACHHQ010000005">
    <property type="protein sequence ID" value="MBB5200774.1"/>
    <property type="molecule type" value="Genomic_DNA"/>
</dbReference>
<evidence type="ECO:0000259" key="3">
    <source>
        <dbReference type="Pfam" id="PF17289"/>
    </source>
</evidence>
<organism evidence="4 5">
    <name type="scientific">Glaciimonas immobilis</name>
    <dbReference type="NCBI Taxonomy" id="728004"/>
    <lineage>
        <taxon>Bacteria</taxon>
        <taxon>Pseudomonadati</taxon>
        <taxon>Pseudomonadota</taxon>
        <taxon>Betaproteobacteria</taxon>
        <taxon>Burkholderiales</taxon>
        <taxon>Oxalobacteraceae</taxon>
        <taxon>Glaciimonas</taxon>
    </lineage>
</organism>
<evidence type="ECO:0000313" key="4">
    <source>
        <dbReference type="EMBL" id="MBB5200774.1"/>
    </source>
</evidence>
<feature type="domain" description="Terminase large subunit gp17-like C-terminal" evidence="3">
    <location>
        <begin position="308"/>
        <end position="441"/>
    </location>
</feature>
<feature type="region of interest" description="Disordered" evidence="2">
    <location>
        <begin position="458"/>
        <end position="477"/>
    </location>
</feature>
<name>A0A840RVT1_9BURK</name>
<dbReference type="RefSeq" id="WP_168055769.1">
    <property type="nucleotide sequence ID" value="NZ_JAAOZT010000007.1"/>
</dbReference>
<reference evidence="4 5" key="1">
    <citation type="submission" date="2020-08" db="EMBL/GenBank/DDBJ databases">
        <title>Genomic Encyclopedia of Type Strains, Phase IV (KMG-IV): sequencing the most valuable type-strain genomes for metagenomic binning, comparative biology and taxonomic classification.</title>
        <authorList>
            <person name="Goeker M."/>
        </authorList>
    </citation>
    <scope>NUCLEOTIDE SEQUENCE [LARGE SCALE GENOMIC DNA]</scope>
    <source>
        <strain evidence="4 5">DSM 23240</strain>
    </source>
</reference>
<evidence type="ECO:0000256" key="1">
    <source>
        <dbReference type="ARBA" id="ARBA00022612"/>
    </source>
</evidence>